<dbReference type="InterPro" id="IPR001387">
    <property type="entry name" value="Cro/C1-type_HTH"/>
</dbReference>
<accession>A0A3A4KU52</accession>
<dbReference type="EMBL" id="QZFU01000016">
    <property type="protein sequence ID" value="RJO76966.1"/>
    <property type="molecule type" value="Genomic_DNA"/>
</dbReference>
<feature type="domain" description="HTH cro/C1-type" evidence="1">
    <location>
        <begin position="12"/>
        <end position="66"/>
    </location>
</feature>
<protein>
    <submittedName>
        <fullName evidence="2">XRE family transcriptional regulator</fullName>
    </submittedName>
</protein>
<evidence type="ECO:0000259" key="1">
    <source>
        <dbReference type="PROSITE" id="PS50943"/>
    </source>
</evidence>
<dbReference type="PROSITE" id="PS50943">
    <property type="entry name" value="HTH_CROC1"/>
    <property type="match status" value="1"/>
</dbReference>
<keyword evidence="3" id="KW-1185">Reference proteome</keyword>
<sequence length="404" mass="43356">MTEDRRGVGARVAERRKLNGLTQPQLADRSNLSASLVRQVEQGRVPATPAFLAAVSKALHCSVADLTGQPYPPAAGRDTEAYTAIGAVRAELAAYDLDPDETVTTIRPLAEIELDVADIGRARRNASFQKLGAQLPTLLPEVRAAVHRSTGVERDRAFVMLCELYYSSHSLAHKLGFADLATIAIERMAWAANESGHQVWMAASQFQRAAILTSGGNWNAALKYLESCRASIESRLVAGHRGDLVSWGGLHLQSGLAAARSGRRSLADAHLAEARESANRLGADGLDPILTFGPTNVGIWSVALAVEGLDAIEALNRASALVIPADMPKERVGMHWIDVSRAYLLNGDRTSAFDALAAARTIAPAQTRYNPMVHETIRALARAEARRTDTVAGFAAWCGITRAV</sequence>
<dbReference type="OrthoDB" id="3420984at2"/>
<dbReference type="RefSeq" id="WP_120040009.1">
    <property type="nucleotide sequence ID" value="NZ_QZFU01000016.1"/>
</dbReference>
<dbReference type="Gene3D" id="1.10.260.40">
    <property type="entry name" value="lambda repressor-like DNA-binding domains"/>
    <property type="match status" value="1"/>
</dbReference>
<dbReference type="SUPFAM" id="SSF47413">
    <property type="entry name" value="lambda repressor-like DNA-binding domains"/>
    <property type="match status" value="1"/>
</dbReference>
<evidence type="ECO:0000313" key="3">
    <source>
        <dbReference type="Proteomes" id="UP000266677"/>
    </source>
</evidence>
<dbReference type="AlphaFoldDB" id="A0A3A4KU52"/>
<dbReference type="Pfam" id="PF13560">
    <property type="entry name" value="HTH_31"/>
    <property type="match status" value="1"/>
</dbReference>
<evidence type="ECO:0000313" key="2">
    <source>
        <dbReference type="EMBL" id="RJO76966.1"/>
    </source>
</evidence>
<dbReference type="SMART" id="SM00530">
    <property type="entry name" value="HTH_XRE"/>
    <property type="match status" value="1"/>
</dbReference>
<dbReference type="SUPFAM" id="SSF48452">
    <property type="entry name" value="TPR-like"/>
    <property type="match status" value="1"/>
</dbReference>
<organism evidence="2 3">
    <name type="scientific">Nocardia panacis</name>
    <dbReference type="NCBI Taxonomy" id="2340916"/>
    <lineage>
        <taxon>Bacteria</taxon>
        <taxon>Bacillati</taxon>
        <taxon>Actinomycetota</taxon>
        <taxon>Actinomycetes</taxon>
        <taxon>Mycobacteriales</taxon>
        <taxon>Nocardiaceae</taxon>
        <taxon>Nocardia</taxon>
    </lineage>
</organism>
<dbReference type="InterPro" id="IPR011990">
    <property type="entry name" value="TPR-like_helical_dom_sf"/>
</dbReference>
<name>A0A3A4KU52_9NOCA</name>
<dbReference type="CDD" id="cd00093">
    <property type="entry name" value="HTH_XRE"/>
    <property type="match status" value="1"/>
</dbReference>
<proteinExistence type="predicted"/>
<dbReference type="Proteomes" id="UP000266677">
    <property type="component" value="Unassembled WGS sequence"/>
</dbReference>
<gene>
    <name evidence="2" type="ORF">D5S18_12230</name>
</gene>
<comment type="caution">
    <text evidence="2">The sequence shown here is derived from an EMBL/GenBank/DDBJ whole genome shotgun (WGS) entry which is preliminary data.</text>
</comment>
<dbReference type="GO" id="GO:0003677">
    <property type="term" value="F:DNA binding"/>
    <property type="evidence" value="ECO:0007669"/>
    <property type="project" value="InterPro"/>
</dbReference>
<dbReference type="InterPro" id="IPR010982">
    <property type="entry name" value="Lambda_DNA-bd_dom_sf"/>
</dbReference>
<reference evidence="2 3" key="1">
    <citation type="submission" date="2018-09" db="EMBL/GenBank/DDBJ databases">
        <title>YIM PH21274 draft genome.</title>
        <authorList>
            <person name="Miao C."/>
        </authorList>
    </citation>
    <scope>NUCLEOTIDE SEQUENCE [LARGE SCALE GENOMIC DNA]</scope>
    <source>
        <strain evidence="2 3">YIM PH 21724</strain>
    </source>
</reference>